<dbReference type="PROSITE" id="PS51257">
    <property type="entry name" value="PROKAR_LIPOPROTEIN"/>
    <property type="match status" value="1"/>
</dbReference>
<keyword evidence="3" id="KW-0217">Developmental protein</keyword>
<keyword evidence="6" id="KW-0325">Glycoprotein</keyword>
<evidence type="ECO:0000313" key="10">
    <source>
        <dbReference type="Proteomes" id="UP001181693"/>
    </source>
</evidence>
<feature type="domain" description="Tsg N-terminal" evidence="8">
    <location>
        <begin position="31"/>
        <end position="87"/>
    </location>
</feature>
<name>A0AAV3A767_PYXAD</name>
<evidence type="ECO:0000259" key="7">
    <source>
        <dbReference type="Pfam" id="PF04668"/>
    </source>
</evidence>
<dbReference type="Pfam" id="PF23782">
    <property type="entry name" value="Tsg_N"/>
    <property type="match status" value="1"/>
</dbReference>
<dbReference type="GO" id="GO:0005615">
    <property type="term" value="C:extracellular space"/>
    <property type="evidence" value="ECO:0007669"/>
    <property type="project" value="TreeGrafter"/>
</dbReference>
<evidence type="ECO:0000256" key="4">
    <source>
        <dbReference type="ARBA" id="ARBA00022525"/>
    </source>
</evidence>
<dbReference type="PANTHER" id="PTHR12312:SF18">
    <property type="entry name" value="TWISTED GASTRULATION BMP SIGNALING MODULATOR 1"/>
    <property type="match status" value="1"/>
</dbReference>
<dbReference type="InterPro" id="IPR057726">
    <property type="entry name" value="Tsg_C"/>
</dbReference>
<feature type="domain" description="Tsg C-terminal" evidence="7">
    <location>
        <begin position="94"/>
        <end position="218"/>
    </location>
</feature>
<dbReference type="EMBL" id="DYDO01000006">
    <property type="protein sequence ID" value="DBA22479.1"/>
    <property type="molecule type" value="Genomic_DNA"/>
</dbReference>
<evidence type="ECO:0000256" key="5">
    <source>
        <dbReference type="ARBA" id="ARBA00022729"/>
    </source>
</evidence>
<keyword evidence="4" id="KW-0964">Secreted</keyword>
<organism evidence="9 10">
    <name type="scientific">Pyxicephalus adspersus</name>
    <name type="common">African bullfrog</name>
    <dbReference type="NCBI Taxonomy" id="30357"/>
    <lineage>
        <taxon>Eukaryota</taxon>
        <taxon>Metazoa</taxon>
        <taxon>Chordata</taxon>
        <taxon>Craniata</taxon>
        <taxon>Vertebrata</taxon>
        <taxon>Euteleostomi</taxon>
        <taxon>Amphibia</taxon>
        <taxon>Batrachia</taxon>
        <taxon>Anura</taxon>
        <taxon>Neobatrachia</taxon>
        <taxon>Ranoidea</taxon>
        <taxon>Pyxicephalidae</taxon>
        <taxon>Pyxicephalinae</taxon>
        <taxon>Pyxicephalus</taxon>
    </lineage>
</organism>
<reference evidence="9" key="1">
    <citation type="thesis" date="2020" institute="ProQuest LLC" country="789 East Eisenhower Parkway, Ann Arbor, MI, USA">
        <title>Comparative Genomics and Chromosome Evolution.</title>
        <authorList>
            <person name="Mudd A.B."/>
        </authorList>
    </citation>
    <scope>NUCLEOTIDE SEQUENCE</scope>
    <source>
        <strain evidence="9">1538</strain>
        <tissue evidence="9">Blood</tissue>
    </source>
</reference>
<dbReference type="InterPro" id="IPR006761">
    <property type="entry name" value="Tsg"/>
</dbReference>
<evidence type="ECO:0000256" key="6">
    <source>
        <dbReference type="ARBA" id="ARBA00023180"/>
    </source>
</evidence>
<proteinExistence type="inferred from homology"/>
<evidence type="ECO:0000313" key="9">
    <source>
        <dbReference type="EMBL" id="DBA22479.1"/>
    </source>
</evidence>
<dbReference type="Proteomes" id="UP001181693">
    <property type="component" value="Unassembled WGS sequence"/>
</dbReference>
<protein>
    <submittedName>
        <fullName evidence="9">Uncharacterized protein</fullName>
    </submittedName>
</protein>
<keyword evidence="5" id="KW-0732">Signal</keyword>
<evidence type="ECO:0000256" key="2">
    <source>
        <dbReference type="ARBA" id="ARBA00010047"/>
    </source>
</evidence>
<dbReference type="Pfam" id="PF04668">
    <property type="entry name" value="Tsg"/>
    <property type="match status" value="1"/>
</dbReference>
<sequence>MKPKVVNVRRWNPVEILIVAVCCCLIASVTGCNKALCASVVSKCLLQELCQCSMKGDDCPCCQDCTMCLGSLWEQCCSCVGLCSEHKGNRKLAARRSSVEDLPFPLQSLFQSLCELQGDAAVEWNIHTLPVSKELSQMSHMDHILLSTHSAFPSPPSVNLSAICTVMYFKPCMTMRRCQESCEVTGSSRYRWFHNGCCQCVGPDCYGYGNKDPLCQQCHPKGLPSVVEALAEGSKPIKDIR</sequence>
<accession>A0AAV3A767</accession>
<dbReference type="AlphaFoldDB" id="A0AAV3A767"/>
<comment type="subcellular location">
    <subcellularLocation>
        <location evidence="1">Secreted</location>
    </subcellularLocation>
</comment>
<evidence type="ECO:0000259" key="8">
    <source>
        <dbReference type="Pfam" id="PF23782"/>
    </source>
</evidence>
<comment type="similarity">
    <text evidence="2">Belongs to the twisted gastrulation protein family.</text>
</comment>
<dbReference type="InterPro" id="IPR057635">
    <property type="entry name" value="Tsg_N"/>
</dbReference>
<keyword evidence="10" id="KW-1185">Reference proteome</keyword>
<dbReference type="GO" id="GO:0030510">
    <property type="term" value="P:regulation of BMP signaling pathway"/>
    <property type="evidence" value="ECO:0007669"/>
    <property type="project" value="TreeGrafter"/>
</dbReference>
<dbReference type="PANTHER" id="PTHR12312">
    <property type="entry name" value="TWISTED GASTRULATION PROTEIN HOMOLOG 1-A-RELATED"/>
    <property type="match status" value="1"/>
</dbReference>
<evidence type="ECO:0000256" key="3">
    <source>
        <dbReference type="ARBA" id="ARBA00022473"/>
    </source>
</evidence>
<comment type="caution">
    <text evidence="9">The sequence shown here is derived from an EMBL/GenBank/DDBJ whole genome shotgun (WGS) entry which is preliminary data.</text>
</comment>
<evidence type="ECO:0000256" key="1">
    <source>
        <dbReference type="ARBA" id="ARBA00004613"/>
    </source>
</evidence>
<gene>
    <name evidence="9" type="ORF">GDO54_013503</name>
</gene>